<comment type="caution">
    <text evidence="1">The sequence shown here is derived from an EMBL/GenBank/DDBJ whole genome shotgun (WGS) entry which is preliminary data.</text>
</comment>
<gene>
    <name evidence="1" type="ORF">PSON_ATCC_30995.1.T0370065</name>
</gene>
<accession>A0A8S1MST0</accession>
<protein>
    <submittedName>
        <fullName evidence="1">Uncharacterized protein</fullName>
    </submittedName>
</protein>
<evidence type="ECO:0000313" key="1">
    <source>
        <dbReference type="EMBL" id="CAD8078004.1"/>
    </source>
</evidence>
<reference evidence="1" key="1">
    <citation type="submission" date="2021-01" db="EMBL/GenBank/DDBJ databases">
        <authorList>
            <consortium name="Genoscope - CEA"/>
            <person name="William W."/>
        </authorList>
    </citation>
    <scope>NUCLEOTIDE SEQUENCE</scope>
</reference>
<dbReference type="Proteomes" id="UP000692954">
    <property type="component" value="Unassembled WGS sequence"/>
</dbReference>
<dbReference type="EMBL" id="CAJJDN010000037">
    <property type="protein sequence ID" value="CAD8078004.1"/>
    <property type="molecule type" value="Genomic_DNA"/>
</dbReference>
<proteinExistence type="predicted"/>
<dbReference type="OrthoDB" id="295669at2759"/>
<keyword evidence="2" id="KW-1185">Reference proteome</keyword>
<organism evidence="1 2">
    <name type="scientific">Paramecium sonneborni</name>
    <dbReference type="NCBI Taxonomy" id="65129"/>
    <lineage>
        <taxon>Eukaryota</taxon>
        <taxon>Sar</taxon>
        <taxon>Alveolata</taxon>
        <taxon>Ciliophora</taxon>
        <taxon>Intramacronucleata</taxon>
        <taxon>Oligohymenophorea</taxon>
        <taxon>Peniculida</taxon>
        <taxon>Parameciidae</taxon>
        <taxon>Paramecium</taxon>
    </lineage>
</organism>
<name>A0A8S1MST0_9CILI</name>
<sequence>MLNYKREIFRINIRHQKHQQIFLQKRIFLQIEYEHSFEQLIDAINNTQIISLRNLTKLNALLLNFSKKKLTIEQNQQIENQAQNLMVSLTNYLVQNNNNLTKEILILLVNLTQMSEKITTIFLRNYQSYCNLIQILSSLIQNRIEVIATLELLMNIWANSNCHQKQDQNLIEIINLFLDFCISIKDNNKILLICKCYKNYLQSISEENNFDYKYLINIIRKLLQYGIQENVDFLEELLETYSSIVQLFNYDFIIPDLDMILNLLDQCQRKPELIEIVTRIISYLSINEPDNFYEKLIFSVIQFSKNIMRSSLNEQIPYILNLCSIIFHQQCEKNYNLLQPFYNDNVIITEIIRFQEDCFPRKIRETSIRSIKILIENSNENQIQLLIFGGVQFRLKDVLNDFSLNSSSILFALISIKNLIKIQGNIIQFLEFENLIQLTKSKNKEIQKITNEIILYIDNHNI</sequence>
<dbReference type="AlphaFoldDB" id="A0A8S1MST0"/>
<evidence type="ECO:0000313" key="2">
    <source>
        <dbReference type="Proteomes" id="UP000692954"/>
    </source>
</evidence>